<keyword evidence="2" id="KW-1185">Reference proteome</keyword>
<evidence type="ECO:0000313" key="1">
    <source>
        <dbReference type="EMBL" id="MBK1871251.1"/>
    </source>
</evidence>
<dbReference type="Proteomes" id="UP000616151">
    <property type="component" value="Unassembled WGS sequence"/>
</dbReference>
<evidence type="ECO:0000313" key="2">
    <source>
        <dbReference type="Proteomes" id="UP000616151"/>
    </source>
</evidence>
<dbReference type="EMBL" id="JAENHL010000008">
    <property type="protein sequence ID" value="MBK1871251.1"/>
    <property type="molecule type" value="Genomic_DNA"/>
</dbReference>
<sequence length="352" mass="39320">MTKTEFFDLRPGYQISRVIRGGWQLAGGHGAVEPREAAADLALFCDAGITTFDCADIYTGVEELIGEFRSQYRDKHGAEALKRVKIHTKCVPDLELLPKISKAHVQTIIDQSLRRLRMERLDLVQFHWWDYAVPGYIETALWLKELQRDGKIDLLGGTNFDTPRSAELIAAGFPLASMQVQYSLLDARAENSLVALCKKHDVYLLCYGSVAGGFLSDQWLGKPEPTPPFENRSLTKYKLIIDDFGGWALFQELLATLRRIADAHASDIATVASRAMLERPQVGAVIVGARNRHHLAANRAIFDLKLSPQDHAAIAGVLARRQGPDGDTFTLERDRHGRHGSIMKYNLNREAS</sequence>
<gene>
    <name evidence="1" type="ORF">JHL16_33100</name>
</gene>
<reference evidence="1" key="1">
    <citation type="submission" date="2021-01" db="EMBL/GenBank/DDBJ databases">
        <authorList>
            <person name="Sun Q."/>
        </authorList>
    </citation>
    <scope>NUCLEOTIDE SEQUENCE</scope>
    <source>
        <strain evidence="1">YIM B02566</strain>
    </source>
</reference>
<accession>A0ACC5RFG6</accession>
<comment type="caution">
    <text evidence="1">The sequence shown here is derived from an EMBL/GenBank/DDBJ whole genome shotgun (WGS) entry which is preliminary data.</text>
</comment>
<organism evidence="1 2">
    <name type="scientific">Taklimakanibacter albus</name>
    <dbReference type="NCBI Taxonomy" id="2800327"/>
    <lineage>
        <taxon>Bacteria</taxon>
        <taxon>Pseudomonadati</taxon>
        <taxon>Pseudomonadota</taxon>
        <taxon>Alphaproteobacteria</taxon>
        <taxon>Hyphomicrobiales</taxon>
        <taxon>Aestuariivirgaceae</taxon>
        <taxon>Taklimakanibacter</taxon>
    </lineage>
</organism>
<name>A0ACC5RFG6_9HYPH</name>
<proteinExistence type="predicted"/>
<protein>
    <submittedName>
        <fullName evidence="1">Aldo/keto reductase</fullName>
    </submittedName>
</protein>